<dbReference type="EMBL" id="CAICTM010000534">
    <property type="protein sequence ID" value="CAB9512415.1"/>
    <property type="molecule type" value="Genomic_DNA"/>
</dbReference>
<dbReference type="InterPro" id="IPR044203">
    <property type="entry name" value="GlbO/GLB3-like"/>
</dbReference>
<dbReference type="InterPro" id="IPR009050">
    <property type="entry name" value="Globin-like_sf"/>
</dbReference>
<dbReference type="PANTHER" id="PTHR47366:SF1">
    <property type="entry name" value="TWO-ON-TWO HEMOGLOBIN-3"/>
    <property type="match status" value="1"/>
</dbReference>
<sequence>MTKPATSTNKTADSTPKKRGGGCPFQSKRGYVDARRDYLNHFHKTTNDYDDEEENPRDLPTESLVASTNLDDPLYFWQLHSIMGPKPVVDIVTNFYNRVFEDTENPWFRDVFERVAPKYHHIRTQVAYWVDAFGGGKIYHGGNFRLTFHHLNNANKIMNAQGAKRWMFHMRSALLHGQKQHRIFQDDPRVFPCIVLFLEVKMQMYAKEHRWRFDASDFEPLKQVHAKESKETTQQKQAKDADSQEGLKKRESKNKTNNQQTDEESETEETESDSKSLWV</sequence>
<dbReference type="SUPFAM" id="SSF46458">
    <property type="entry name" value="Globin-like"/>
    <property type="match status" value="1"/>
</dbReference>
<name>A0A9N8E1X4_9STRA</name>
<proteinExistence type="inferred from homology"/>
<evidence type="ECO:0000256" key="6">
    <source>
        <dbReference type="SAM" id="MobiDB-lite"/>
    </source>
</evidence>
<evidence type="ECO:0000313" key="7">
    <source>
        <dbReference type="EMBL" id="CAB9512415.1"/>
    </source>
</evidence>
<keyword evidence="4" id="KW-0408">Iron</keyword>
<dbReference type="GO" id="GO:0020037">
    <property type="term" value="F:heme binding"/>
    <property type="evidence" value="ECO:0007669"/>
    <property type="project" value="InterPro"/>
</dbReference>
<dbReference type="Gene3D" id="1.10.490.10">
    <property type="entry name" value="Globins"/>
    <property type="match status" value="1"/>
</dbReference>
<keyword evidence="1" id="KW-0813">Transport</keyword>
<evidence type="ECO:0000313" key="8">
    <source>
        <dbReference type="Proteomes" id="UP001153069"/>
    </source>
</evidence>
<dbReference type="AlphaFoldDB" id="A0A9N8E1X4"/>
<evidence type="ECO:0000256" key="5">
    <source>
        <dbReference type="ARBA" id="ARBA00034496"/>
    </source>
</evidence>
<keyword evidence="8" id="KW-1185">Reference proteome</keyword>
<dbReference type="Pfam" id="PF01152">
    <property type="entry name" value="Bac_globin"/>
    <property type="match status" value="1"/>
</dbReference>
<dbReference type="Proteomes" id="UP001153069">
    <property type="component" value="Unassembled WGS sequence"/>
</dbReference>
<feature type="compositionally biased region" description="Polar residues" evidence="6">
    <location>
        <begin position="1"/>
        <end position="14"/>
    </location>
</feature>
<dbReference type="GO" id="GO:0046872">
    <property type="term" value="F:metal ion binding"/>
    <property type="evidence" value="ECO:0007669"/>
    <property type="project" value="UniProtKB-KW"/>
</dbReference>
<protein>
    <submittedName>
        <fullName evidence="7">Bacterial-like globin</fullName>
    </submittedName>
</protein>
<dbReference type="GO" id="GO:0019825">
    <property type="term" value="F:oxygen binding"/>
    <property type="evidence" value="ECO:0007669"/>
    <property type="project" value="InterPro"/>
</dbReference>
<comment type="similarity">
    <text evidence="5">Belongs to the truncated hemoglobin family. Group II subfamily.</text>
</comment>
<organism evidence="7 8">
    <name type="scientific">Seminavis robusta</name>
    <dbReference type="NCBI Taxonomy" id="568900"/>
    <lineage>
        <taxon>Eukaryota</taxon>
        <taxon>Sar</taxon>
        <taxon>Stramenopiles</taxon>
        <taxon>Ochrophyta</taxon>
        <taxon>Bacillariophyta</taxon>
        <taxon>Bacillariophyceae</taxon>
        <taxon>Bacillariophycidae</taxon>
        <taxon>Naviculales</taxon>
        <taxon>Naviculaceae</taxon>
        <taxon>Seminavis</taxon>
    </lineage>
</organism>
<feature type="compositionally biased region" description="Acidic residues" evidence="6">
    <location>
        <begin position="261"/>
        <end position="271"/>
    </location>
</feature>
<keyword evidence="2" id="KW-0349">Heme</keyword>
<dbReference type="GO" id="GO:0005344">
    <property type="term" value="F:oxygen carrier activity"/>
    <property type="evidence" value="ECO:0007669"/>
    <property type="project" value="InterPro"/>
</dbReference>
<dbReference type="InterPro" id="IPR012292">
    <property type="entry name" value="Globin/Proto"/>
</dbReference>
<gene>
    <name evidence="7" type="ORF">SEMRO_535_G161990.1</name>
</gene>
<evidence type="ECO:0000256" key="3">
    <source>
        <dbReference type="ARBA" id="ARBA00022723"/>
    </source>
</evidence>
<accession>A0A9N8E1X4</accession>
<dbReference type="OrthoDB" id="37940at2759"/>
<comment type="caution">
    <text evidence="7">The sequence shown here is derived from an EMBL/GenBank/DDBJ whole genome shotgun (WGS) entry which is preliminary data.</text>
</comment>
<evidence type="ECO:0000256" key="4">
    <source>
        <dbReference type="ARBA" id="ARBA00023004"/>
    </source>
</evidence>
<reference evidence="7" key="1">
    <citation type="submission" date="2020-06" db="EMBL/GenBank/DDBJ databases">
        <authorList>
            <consortium name="Plant Systems Biology data submission"/>
        </authorList>
    </citation>
    <scope>NUCLEOTIDE SEQUENCE</scope>
    <source>
        <strain evidence="7">D6</strain>
    </source>
</reference>
<dbReference type="PANTHER" id="PTHR47366">
    <property type="entry name" value="TWO-ON-TWO HEMOGLOBIN-3"/>
    <property type="match status" value="1"/>
</dbReference>
<evidence type="ECO:0000256" key="2">
    <source>
        <dbReference type="ARBA" id="ARBA00022617"/>
    </source>
</evidence>
<feature type="region of interest" description="Disordered" evidence="6">
    <location>
        <begin position="224"/>
        <end position="279"/>
    </location>
</feature>
<feature type="region of interest" description="Disordered" evidence="6">
    <location>
        <begin position="1"/>
        <end position="29"/>
    </location>
</feature>
<evidence type="ECO:0000256" key="1">
    <source>
        <dbReference type="ARBA" id="ARBA00022448"/>
    </source>
</evidence>
<keyword evidence="3" id="KW-0479">Metal-binding</keyword>
<feature type="compositionally biased region" description="Basic and acidic residues" evidence="6">
    <location>
        <begin position="224"/>
        <end position="249"/>
    </location>
</feature>
<dbReference type="InterPro" id="IPR001486">
    <property type="entry name" value="Hemoglobin_trunc"/>
</dbReference>